<gene>
    <name evidence="2" type="ORF">ACFOPQ_04660</name>
</gene>
<feature type="domain" description="N-acetyltransferase" evidence="1">
    <location>
        <begin position="132"/>
        <end position="265"/>
    </location>
</feature>
<dbReference type="GO" id="GO:0016746">
    <property type="term" value="F:acyltransferase activity"/>
    <property type="evidence" value="ECO:0007669"/>
    <property type="project" value="UniProtKB-KW"/>
</dbReference>
<dbReference type="InterPro" id="IPR016181">
    <property type="entry name" value="Acyl_CoA_acyltransferase"/>
</dbReference>
<protein>
    <submittedName>
        <fullName evidence="2">GNAT family N-acetyltransferase</fullName>
        <ecNumber evidence="2">2.3.1.-</ecNumber>
    </submittedName>
</protein>
<dbReference type="Gene3D" id="3.40.630.30">
    <property type="match status" value="1"/>
</dbReference>
<dbReference type="SUPFAM" id="SSF55729">
    <property type="entry name" value="Acyl-CoA N-acyltransferases (Nat)"/>
    <property type="match status" value="1"/>
</dbReference>
<comment type="caution">
    <text evidence="2">The sequence shown here is derived from an EMBL/GenBank/DDBJ whole genome shotgun (WGS) entry which is preliminary data.</text>
</comment>
<dbReference type="EC" id="2.3.1.-" evidence="2"/>
<keyword evidence="2" id="KW-0012">Acyltransferase</keyword>
<reference evidence="3" key="1">
    <citation type="journal article" date="2019" name="Int. J. Syst. Evol. Microbiol.">
        <title>The Global Catalogue of Microorganisms (GCM) 10K type strain sequencing project: providing services to taxonomists for standard genome sequencing and annotation.</title>
        <authorList>
            <consortium name="The Broad Institute Genomics Platform"/>
            <consortium name="The Broad Institute Genome Sequencing Center for Infectious Disease"/>
            <person name="Wu L."/>
            <person name="Ma J."/>
        </authorList>
    </citation>
    <scope>NUCLEOTIDE SEQUENCE [LARGE SCALE GENOMIC DNA]</scope>
    <source>
        <strain evidence="3">CCTCC AB 2013263</strain>
    </source>
</reference>
<accession>A0ABV8A330</accession>
<dbReference type="InterPro" id="IPR000182">
    <property type="entry name" value="GNAT_dom"/>
</dbReference>
<dbReference type="EMBL" id="JBHRZF010000044">
    <property type="protein sequence ID" value="MFC3860053.1"/>
    <property type="molecule type" value="Genomic_DNA"/>
</dbReference>
<evidence type="ECO:0000313" key="2">
    <source>
        <dbReference type="EMBL" id="MFC3860053.1"/>
    </source>
</evidence>
<name>A0ABV8A330_9DEIO</name>
<dbReference type="Pfam" id="PF00583">
    <property type="entry name" value="Acetyltransf_1"/>
    <property type="match status" value="1"/>
</dbReference>
<organism evidence="2 3">
    <name type="scientific">Deinococcus antarcticus</name>
    <dbReference type="NCBI Taxonomy" id="1298767"/>
    <lineage>
        <taxon>Bacteria</taxon>
        <taxon>Thermotogati</taxon>
        <taxon>Deinococcota</taxon>
        <taxon>Deinococci</taxon>
        <taxon>Deinococcales</taxon>
        <taxon>Deinococcaceae</taxon>
        <taxon>Deinococcus</taxon>
    </lineage>
</organism>
<evidence type="ECO:0000259" key="1">
    <source>
        <dbReference type="PROSITE" id="PS51186"/>
    </source>
</evidence>
<sequence>MTESENCRLLAAYDAQCRDEAEVLSADSYDRSGPLWRAKYGDRGFVTYRSLEGLDGQALDDLIAQTVAFFMADPEIQSFEWKTRGHDLPADLPERLLRHGFQADDVETVMVGEAVLLAQDIELPQGVSVRRIDNVPDPHPELVRAAEAQARAFGFRFGVDDFIRRIEKKPGLVEIWVAEAEGEVICTGRLEVVPNSEFAGLWGGGTVPGWRGRGIYRALTAARAKSALARGLRYLQSDCTEFSRPILEKGGLVPVTTTTPYIWRR</sequence>
<dbReference type="PROSITE" id="PS51186">
    <property type="entry name" value="GNAT"/>
    <property type="match status" value="1"/>
</dbReference>
<keyword evidence="2" id="KW-0808">Transferase</keyword>
<keyword evidence="3" id="KW-1185">Reference proteome</keyword>
<evidence type="ECO:0000313" key="3">
    <source>
        <dbReference type="Proteomes" id="UP001595748"/>
    </source>
</evidence>
<dbReference type="Proteomes" id="UP001595748">
    <property type="component" value="Unassembled WGS sequence"/>
</dbReference>
<dbReference type="RefSeq" id="WP_380076203.1">
    <property type="nucleotide sequence ID" value="NZ_JBHRZF010000044.1"/>
</dbReference>
<proteinExistence type="predicted"/>
<dbReference type="CDD" id="cd04301">
    <property type="entry name" value="NAT_SF"/>
    <property type="match status" value="1"/>
</dbReference>